<evidence type="ECO:0000313" key="3">
    <source>
        <dbReference type="EMBL" id="TQO19792.1"/>
    </source>
</evidence>
<sequence>MTSNPTYGFGTLLGLDHIGVGVSDLEASLEFYAQLGFSDIVFDYTGALDGLQQVTGKDTTEARVVYLRSTNPTVLGRSGVKLVQITNREQGPLPEGFAYGEPGICEVCLHVKGQAEFYQHLVDTGHTSLMEPDEQVLEPYQTHCGLSYVEDPDGAKIELIEWSTLESGWPHPDGPQGVNHVAFGVTDIERTEAFYRTLGFTGKLFDASGINTPMNPWFESVGRVPPVQRMMLLTSPHGGALEPVEQDPPGADMRGEWGHLGTFEFAIGARNLDLALTYLKSMDIPLVGDPVEIPMADGQVWRYAYFQDPAGLFVSITEVRA</sequence>
<dbReference type="InterPro" id="IPR051785">
    <property type="entry name" value="MMCE/EMCE_epimerase"/>
</dbReference>
<dbReference type="Proteomes" id="UP000316560">
    <property type="component" value="Unassembled WGS sequence"/>
</dbReference>
<evidence type="ECO:0000256" key="1">
    <source>
        <dbReference type="ARBA" id="ARBA00022723"/>
    </source>
</evidence>
<dbReference type="InterPro" id="IPR029068">
    <property type="entry name" value="Glyas_Bleomycin-R_OHBP_Dase"/>
</dbReference>
<keyword evidence="1" id="KW-0479">Metal-binding</keyword>
<dbReference type="Gene3D" id="3.10.180.10">
    <property type="entry name" value="2,3-Dihydroxybiphenyl 1,2-Dioxygenase, domain 1"/>
    <property type="match status" value="2"/>
</dbReference>
<proteinExistence type="predicted"/>
<organism evidence="3 4">
    <name type="scientific">Rhodoglobus vestalii</name>
    <dbReference type="NCBI Taxonomy" id="193384"/>
    <lineage>
        <taxon>Bacteria</taxon>
        <taxon>Bacillati</taxon>
        <taxon>Actinomycetota</taxon>
        <taxon>Actinomycetes</taxon>
        <taxon>Micrococcales</taxon>
        <taxon>Microbacteriaceae</taxon>
        <taxon>Rhodoglobus</taxon>
    </lineage>
</organism>
<gene>
    <name evidence="3" type="ORF">FB472_1369</name>
</gene>
<dbReference type="CDD" id="cd06587">
    <property type="entry name" value="VOC"/>
    <property type="match status" value="1"/>
</dbReference>
<keyword evidence="3" id="KW-0223">Dioxygenase</keyword>
<dbReference type="PANTHER" id="PTHR43048:SF6">
    <property type="entry name" value="BLR8189 PROTEIN"/>
    <property type="match status" value="1"/>
</dbReference>
<dbReference type="EMBL" id="VFRA01000001">
    <property type="protein sequence ID" value="TQO19792.1"/>
    <property type="molecule type" value="Genomic_DNA"/>
</dbReference>
<dbReference type="SUPFAM" id="SSF54593">
    <property type="entry name" value="Glyoxalase/Bleomycin resistance protein/Dihydroxybiphenyl dioxygenase"/>
    <property type="match status" value="2"/>
</dbReference>
<dbReference type="PROSITE" id="PS00934">
    <property type="entry name" value="GLYOXALASE_I_1"/>
    <property type="match status" value="1"/>
</dbReference>
<dbReference type="GO" id="GO:0051213">
    <property type="term" value="F:dioxygenase activity"/>
    <property type="evidence" value="ECO:0007669"/>
    <property type="project" value="UniProtKB-KW"/>
</dbReference>
<dbReference type="OrthoDB" id="115162at2"/>
<dbReference type="Pfam" id="PF00903">
    <property type="entry name" value="Glyoxalase"/>
    <property type="match status" value="1"/>
</dbReference>
<feature type="domain" description="VOC" evidence="2">
    <location>
        <begin position="14"/>
        <end position="162"/>
    </location>
</feature>
<dbReference type="AlphaFoldDB" id="A0A8H2PUK8"/>
<dbReference type="GO" id="GO:0046872">
    <property type="term" value="F:metal ion binding"/>
    <property type="evidence" value="ECO:0007669"/>
    <property type="project" value="UniProtKB-KW"/>
</dbReference>
<reference evidence="3 4" key="1">
    <citation type="submission" date="2019-06" db="EMBL/GenBank/DDBJ databases">
        <title>Sequencing the genomes of 1000 actinobacteria strains.</title>
        <authorList>
            <person name="Klenk H.-P."/>
        </authorList>
    </citation>
    <scope>NUCLEOTIDE SEQUENCE [LARGE SCALE GENOMIC DNA]</scope>
    <source>
        <strain evidence="3 4">DSM 21947</strain>
    </source>
</reference>
<dbReference type="GO" id="GO:0046491">
    <property type="term" value="P:L-methylmalonyl-CoA metabolic process"/>
    <property type="evidence" value="ECO:0007669"/>
    <property type="project" value="TreeGrafter"/>
</dbReference>
<name>A0A8H2PUK8_9MICO</name>
<keyword evidence="3" id="KW-0456">Lyase</keyword>
<keyword evidence="4" id="KW-1185">Reference proteome</keyword>
<dbReference type="PROSITE" id="PS51819">
    <property type="entry name" value="VOC"/>
    <property type="match status" value="2"/>
</dbReference>
<feature type="domain" description="VOC" evidence="2">
    <location>
        <begin position="177"/>
        <end position="319"/>
    </location>
</feature>
<keyword evidence="3" id="KW-0560">Oxidoreductase</keyword>
<dbReference type="InterPro" id="IPR018146">
    <property type="entry name" value="Glyoxalase_1_CS"/>
</dbReference>
<dbReference type="PANTHER" id="PTHR43048">
    <property type="entry name" value="METHYLMALONYL-COA EPIMERASE"/>
    <property type="match status" value="1"/>
</dbReference>
<accession>A0A8H2PUK8</accession>
<dbReference type="InterPro" id="IPR037523">
    <property type="entry name" value="VOC_core"/>
</dbReference>
<dbReference type="RefSeq" id="WP_141990236.1">
    <property type="nucleotide sequence ID" value="NZ_VFRA01000001.1"/>
</dbReference>
<comment type="caution">
    <text evidence="3">The sequence shown here is derived from an EMBL/GenBank/DDBJ whole genome shotgun (WGS) entry which is preliminary data.</text>
</comment>
<evidence type="ECO:0000313" key="4">
    <source>
        <dbReference type="Proteomes" id="UP000316560"/>
    </source>
</evidence>
<evidence type="ECO:0000259" key="2">
    <source>
        <dbReference type="PROSITE" id="PS51819"/>
    </source>
</evidence>
<protein>
    <submittedName>
        <fullName evidence="3">Catechol 2,3-dioxygenase-like lactoylglutathione lyase family enzyme</fullName>
    </submittedName>
</protein>
<dbReference type="GO" id="GO:0004462">
    <property type="term" value="F:lactoylglutathione lyase activity"/>
    <property type="evidence" value="ECO:0007669"/>
    <property type="project" value="InterPro"/>
</dbReference>
<dbReference type="GO" id="GO:0004493">
    <property type="term" value="F:methylmalonyl-CoA epimerase activity"/>
    <property type="evidence" value="ECO:0007669"/>
    <property type="project" value="TreeGrafter"/>
</dbReference>
<dbReference type="InterPro" id="IPR004360">
    <property type="entry name" value="Glyas_Fos-R_dOase_dom"/>
</dbReference>